<dbReference type="AlphaFoldDB" id="A0A1D2J9A4"/>
<name>A0A1D2J9A4_PARBR</name>
<evidence type="ECO:0000313" key="3">
    <source>
        <dbReference type="Proteomes" id="UP000242814"/>
    </source>
</evidence>
<evidence type="ECO:0000313" key="2">
    <source>
        <dbReference type="EMBL" id="ODH20767.1"/>
    </source>
</evidence>
<dbReference type="VEuPathDB" id="FungiDB:PADG_08371"/>
<organism evidence="2 3">
    <name type="scientific">Paracoccidioides brasiliensis</name>
    <dbReference type="NCBI Taxonomy" id="121759"/>
    <lineage>
        <taxon>Eukaryota</taxon>
        <taxon>Fungi</taxon>
        <taxon>Dikarya</taxon>
        <taxon>Ascomycota</taxon>
        <taxon>Pezizomycotina</taxon>
        <taxon>Eurotiomycetes</taxon>
        <taxon>Eurotiomycetidae</taxon>
        <taxon>Onygenales</taxon>
        <taxon>Ajellomycetaceae</taxon>
        <taxon>Paracoccidioides</taxon>
    </lineage>
</organism>
<dbReference type="EMBL" id="LZYO01000274">
    <property type="protein sequence ID" value="ODH20767.1"/>
    <property type="molecule type" value="Genomic_DNA"/>
</dbReference>
<sequence>MFGALRYVPVCTDGALLSPRQPPNGPINQHPASRETQAFGIRNKNKANKNPRLTLQHIIHQPHPLTPTPSLTAPYYPYPAGAKQDERDSPNSTWNPATKYQDHGAMVTGSSQQAD</sequence>
<accession>A0A1D2J9A4</accession>
<reference evidence="2 3" key="1">
    <citation type="submission" date="2016-06" db="EMBL/GenBank/DDBJ databases">
        <authorList>
            <person name="Kjaerup R.B."/>
            <person name="Dalgaard T.S."/>
            <person name="Juul-Madsen H.R."/>
        </authorList>
    </citation>
    <scope>NUCLEOTIDE SEQUENCE [LARGE SCALE GENOMIC DNA]</scope>
    <source>
        <strain evidence="2 3">Pb300</strain>
    </source>
</reference>
<gene>
    <name evidence="2" type="ORF">ACO22_05796</name>
</gene>
<feature type="region of interest" description="Disordered" evidence="1">
    <location>
        <begin position="62"/>
        <end position="115"/>
    </location>
</feature>
<feature type="region of interest" description="Disordered" evidence="1">
    <location>
        <begin position="14"/>
        <end position="50"/>
    </location>
</feature>
<proteinExistence type="predicted"/>
<dbReference type="Proteomes" id="UP000242814">
    <property type="component" value="Unassembled WGS sequence"/>
</dbReference>
<evidence type="ECO:0000256" key="1">
    <source>
        <dbReference type="SAM" id="MobiDB-lite"/>
    </source>
</evidence>
<feature type="compositionally biased region" description="Polar residues" evidence="1">
    <location>
        <begin position="26"/>
        <end position="36"/>
    </location>
</feature>
<comment type="caution">
    <text evidence="2">The sequence shown here is derived from an EMBL/GenBank/DDBJ whole genome shotgun (WGS) entry which is preliminary data.</text>
</comment>
<protein>
    <submittedName>
        <fullName evidence="2">Uncharacterized protein</fullName>
    </submittedName>
</protein>